<dbReference type="InterPro" id="IPR051750">
    <property type="entry name" value="Trans-sulfuration_enzymes"/>
</dbReference>
<accession>A0A9P1H3C1</accession>
<dbReference type="InterPro" id="IPR015422">
    <property type="entry name" value="PyrdxlP-dep_Trfase_small"/>
</dbReference>
<dbReference type="SUPFAM" id="SSF53383">
    <property type="entry name" value="PLP-dependent transferases"/>
    <property type="match status" value="1"/>
</dbReference>
<evidence type="ECO:0000256" key="3">
    <source>
        <dbReference type="RuleBase" id="RU362118"/>
    </source>
</evidence>
<keyword evidence="5" id="KW-1185">Reference proteome</keyword>
<dbReference type="AlphaFoldDB" id="A0A9P1H3C1"/>
<comment type="cofactor">
    <cofactor evidence="1 3">
        <name>pyridoxal 5'-phosphate</name>
        <dbReference type="ChEBI" id="CHEBI:597326"/>
    </cofactor>
</comment>
<evidence type="ECO:0008006" key="6">
    <source>
        <dbReference type="Google" id="ProtNLM"/>
    </source>
</evidence>
<dbReference type="InterPro" id="IPR015421">
    <property type="entry name" value="PyrdxlP-dep_Trfase_major"/>
</dbReference>
<dbReference type="InterPro" id="IPR015424">
    <property type="entry name" value="PyrdxlP-dep_Trfase"/>
</dbReference>
<dbReference type="Gene3D" id="3.40.640.10">
    <property type="entry name" value="Type I PLP-dependent aspartate aminotransferase-like (Major domain)"/>
    <property type="match status" value="1"/>
</dbReference>
<dbReference type="EMBL" id="CALLCH030000012">
    <property type="protein sequence ID" value="CAI4214587.1"/>
    <property type="molecule type" value="Genomic_DNA"/>
</dbReference>
<dbReference type="InterPro" id="IPR000277">
    <property type="entry name" value="Cys/Met-Metab_PyrdxlP-dep_enz"/>
</dbReference>
<proteinExistence type="inferred from homology"/>
<dbReference type="PANTHER" id="PTHR42699:SF1">
    <property type="entry name" value="CYSTATHIONINE GAMMA-SYNTHASE-RELATED"/>
    <property type="match status" value="1"/>
</dbReference>
<evidence type="ECO:0000256" key="1">
    <source>
        <dbReference type="ARBA" id="ARBA00001933"/>
    </source>
</evidence>
<keyword evidence="2 3" id="KW-0663">Pyridoxal phosphate</keyword>
<dbReference type="GO" id="GO:0019346">
    <property type="term" value="P:transsulfuration"/>
    <property type="evidence" value="ECO:0007669"/>
    <property type="project" value="InterPro"/>
</dbReference>
<name>A0A9P1H3C1_9PEZI</name>
<evidence type="ECO:0000313" key="4">
    <source>
        <dbReference type="EMBL" id="CAI4214587.1"/>
    </source>
</evidence>
<dbReference type="Gene3D" id="3.90.1150.10">
    <property type="entry name" value="Aspartate Aminotransferase, domain 1"/>
    <property type="match status" value="1"/>
</dbReference>
<dbReference type="GO" id="GO:0030170">
    <property type="term" value="F:pyridoxal phosphate binding"/>
    <property type="evidence" value="ECO:0007669"/>
    <property type="project" value="InterPro"/>
</dbReference>
<comment type="similarity">
    <text evidence="3">Belongs to the trans-sulfuration enzymes family.</text>
</comment>
<dbReference type="PANTHER" id="PTHR42699">
    <property type="match status" value="1"/>
</dbReference>
<dbReference type="GO" id="GO:0003962">
    <property type="term" value="F:cystathionine gamma-synthase activity"/>
    <property type="evidence" value="ECO:0007669"/>
    <property type="project" value="TreeGrafter"/>
</dbReference>
<organism evidence="4 5">
    <name type="scientific">Parascedosporium putredinis</name>
    <dbReference type="NCBI Taxonomy" id="1442378"/>
    <lineage>
        <taxon>Eukaryota</taxon>
        <taxon>Fungi</taxon>
        <taxon>Dikarya</taxon>
        <taxon>Ascomycota</taxon>
        <taxon>Pezizomycotina</taxon>
        <taxon>Sordariomycetes</taxon>
        <taxon>Hypocreomycetidae</taxon>
        <taxon>Microascales</taxon>
        <taxon>Microascaceae</taxon>
        <taxon>Parascedosporium</taxon>
    </lineage>
</organism>
<reference evidence="4" key="1">
    <citation type="submission" date="2022-11" db="EMBL/GenBank/DDBJ databases">
        <authorList>
            <person name="Scott C."/>
            <person name="Bruce N."/>
        </authorList>
    </citation>
    <scope>NUCLEOTIDE SEQUENCE</scope>
</reference>
<comment type="caution">
    <text evidence="4">The sequence shown here is derived from an EMBL/GenBank/DDBJ whole genome shotgun (WGS) entry which is preliminary data.</text>
</comment>
<gene>
    <name evidence="4" type="ORF">PPNO1_LOCUS4316</name>
</gene>
<evidence type="ECO:0000313" key="5">
    <source>
        <dbReference type="Proteomes" id="UP000838763"/>
    </source>
</evidence>
<dbReference type="Pfam" id="PF01053">
    <property type="entry name" value="Cys_Met_Meta_PP"/>
    <property type="match status" value="1"/>
</dbReference>
<evidence type="ECO:0000256" key="2">
    <source>
        <dbReference type="ARBA" id="ARBA00022898"/>
    </source>
</evidence>
<protein>
    <recommendedName>
        <fullName evidence="6">Cystathionine gamma-synthase</fullName>
    </recommendedName>
</protein>
<sequence>MPSFELGESIPADTAHAVSVSLPTWKANVGYEEGETSVISKMASGYPRFFIHKTILAFANDIVRQHGRLGQTAILLRMIPKSERQLRSGERYLALFCEFPGNPLLACPDLQRIRQLANEFDFFVVIDETIGTFANINVLQFADIVVSSLTKIFSGDCNVMGGCAILNPTSIHYTTLKAAMESGFEDTYWPEDVVFLERNSRDFLSRVGRINSNSEAICEILRAHPLGTNFTLTCPYVLIAHYQELEWAAKFGAETTLIRVSVGLEETEALLKVFEEALHAASAVSSSILYEE</sequence>
<dbReference type="Proteomes" id="UP000838763">
    <property type="component" value="Unassembled WGS sequence"/>
</dbReference>
<dbReference type="OrthoDB" id="10047078at2759"/>